<keyword evidence="2" id="KW-1185">Reference proteome</keyword>
<comment type="caution">
    <text evidence="1">The sequence shown here is derived from an EMBL/GenBank/DDBJ whole genome shotgun (WGS) entry which is preliminary data.</text>
</comment>
<gene>
    <name evidence="1" type="primary">Ift74_0</name>
    <name evidence="1" type="ORF">FJT64_009924</name>
</gene>
<keyword evidence="1" id="KW-0282">Flagellum</keyword>
<dbReference type="AlphaFoldDB" id="A0A6A4VEC4"/>
<accession>A0A6A4VEC4</accession>
<keyword evidence="1" id="KW-0966">Cell projection</keyword>
<protein>
    <submittedName>
        <fullName evidence="1">Intraflagellar transport protein 74</fullName>
    </submittedName>
</protein>
<organism evidence="1 2">
    <name type="scientific">Amphibalanus amphitrite</name>
    <name type="common">Striped barnacle</name>
    <name type="synonym">Balanus amphitrite</name>
    <dbReference type="NCBI Taxonomy" id="1232801"/>
    <lineage>
        <taxon>Eukaryota</taxon>
        <taxon>Metazoa</taxon>
        <taxon>Ecdysozoa</taxon>
        <taxon>Arthropoda</taxon>
        <taxon>Crustacea</taxon>
        <taxon>Multicrustacea</taxon>
        <taxon>Cirripedia</taxon>
        <taxon>Thoracica</taxon>
        <taxon>Thoracicalcarea</taxon>
        <taxon>Balanomorpha</taxon>
        <taxon>Balanoidea</taxon>
        <taxon>Balanidae</taxon>
        <taxon>Amphibalaninae</taxon>
        <taxon>Amphibalanus</taxon>
    </lineage>
</organism>
<sequence>MGELDNMDANIQLGILERRLASIEQNNFALLEFVSAQRAEVDYGTVRGHVMHTVYEHNKRLMEETAAGRATL</sequence>
<evidence type="ECO:0000313" key="1">
    <source>
        <dbReference type="EMBL" id="KAF0291983.1"/>
    </source>
</evidence>
<proteinExistence type="predicted"/>
<name>A0A6A4VEC4_AMPAM</name>
<reference evidence="1 2" key="1">
    <citation type="submission" date="2019-07" db="EMBL/GenBank/DDBJ databases">
        <title>Draft genome assembly of a fouling barnacle, Amphibalanus amphitrite (Darwin, 1854): The first reference genome for Thecostraca.</title>
        <authorList>
            <person name="Kim W."/>
        </authorList>
    </citation>
    <scope>NUCLEOTIDE SEQUENCE [LARGE SCALE GENOMIC DNA]</scope>
    <source>
        <strain evidence="1">SNU_AA5</strain>
        <tissue evidence="1">Soma without cirri and trophi</tissue>
    </source>
</reference>
<dbReference type="OrthoDB" id="444379at2759"/>
<keyword evidence="1" id="KW-0969">Cilium</keyword>
<evidence type="ECO:0000313" key="2">
    <source>
        <dbReference type="Proteomes" id="UP000440578"/>
    </source>
</evidence>
<dbReference type="EMBL" id="VIIS01001845">
    <property type="protein sequence ID" value="KAF0291983.1"/>
    <property type="molecule type" value="Genomic_DNA"/>
</dbReference>
<dbReference type="Proteomes" id="UP000440578">
    <property type="component" value="Unassembled WGS sequence"/>
</dbReference>